<evidence type="ECO:0000256" key="4">
    <source>
        <dbReference type="ARBA" id="ARBA00023172"/>
    </source>
</evidence>
<protein>
    <submittedName>
        <fullName evidence="6">DNA recombination protein RmuC</fullName>
    </submittedName>
</protein>
<evidence type="ECO:0000313" key="7">
    <source>
        <dbReference type="Proteomes" id="UP001168167"/>
    </source>
</evidence>
<dbReference type="Proteomes" id="UP001168167">
    <property type="component" value="Unassembled WGS sequence"/>
</dbReference>
<keyword evidence="7" id="KW-1185">Reference proteome</keyword>
<evidence type="ECO:0000256" key="5">
    <source>
        <dbReference type="SAM" id="Phobius"/>
    </source>
</evidence>
<dbReference type="EMBL" id="JANQAO010000001">
    <property type="protein sequence ID" value="MDM5147125.1"/>
    <property type="molecule type" value="Genomic_DNA"/>
</dbReference>
<dbReference type="Pfam" id="PF02646">
    <property type="entry name" value="RmuC"/>
    <property type="match status" value="1"/>
</dbReference>
<evidence type="ECO:0000313" key="6">
    <source>
        <dbReference type="EMBL" id="MDM5147125.1"/>
    </source>
</evidence>
<reference evidence="6" key="1">
    <citation type="submission" date="2022-08" db="EMBL/GenBank/DDBJ databases">
        <authorList>
            <person name="Dzunkova M."/>
            <person name="La Clair J."/>
            <person name="Tyml T."/>
            <person name="Doud D."/>
            <person name="Schulz F."/>
            <person name="Piquer S."/>
            <person name="Porcel Sanchis D."/>
            <person name="Osborn A."/>
            <person name="Robinson D."/>
            <person name="Louie K.B."/>
            <person name="Bowen B.P."/>
            <person name="Bowers R."/>
            <person name="Lee J."/>
            <person name="Arnau Llombart V."/>
            <person name="Diaz Villanueva W."/>
            <person name="Gosliner T."/>
            <person name="Northen T."/>
            <person name="Cheng J.-F."/>
            <person name="Burkart M.D."/>
            <person name="Woyke T."/>
        </authorList>
    </citation>
    <scope>NUCLEOTIDE SEQUENCE</scope>
    <source>
        <strain evidence="6">Df01</strain>
    </source>
</reference>
<dbReference type="InterPro" id="IPR003798">
    <property type="entry name" value="DNA_recombination_RmuC"/>
</dbReference>
<accession>A0ABT7QKC5</accession>
<keyword evidence="5" id="KW-1133">Transmembrane helix</keyword>
<evidence type="ECO:0000256" key="3">
    <source>
        <dbReference type="ARBA" id="ARBA00023054"/>
    </source>
</evidence>
<reference evidence="6" key="2">
    <citation type="journal article" date="2023" name="Microbiome">
        <title>Synthase-selected sorting approach identifies a beta-lactone synthase in a nudibranch symbiotic bacterium.</title>
        <authorList>
            <person name="Dzunkova M."/>
            <person name="La Clair J.J."/>
            <person name="Tyml T."/>
            <person name="Doud D."/>
            <person name="Schulz F."/>
            <person name="Piquer-Esteban S."/>
            <person name="Porcel Sanchis D."/>
            <person name="Osborn A."/>
            <person name="Robinson D."/>
            <person name="Louie K.B."/>
            <person name="Bowen B.P."/>
            <person name="Bowers R.M."/>
            <person name="Lee J."/>
            <person name="Arnau V."/>
            <person name="Diaz-Villanueva W."/>
            <person name="Stepanauskas R."/>
            <person name="Gosliner T."/>
            <person name="Date S.V."/>
            <person name="Northen T.R."/>
            <person name="Cheng J.F."/>
            <person name="Burkart M.D."/>
            <person name="Woyke T."/>
        </authorList>
    </citation>
    <scope>NUCLEOTIDE SEQUENCE</scope>
    <source>
        <strain evidence="6">Df01</strain>
    </source>
</reference>
<keyword evidence="5" id="KW-0812">Transmembrane</keyword>
<comment type="caution">
    <text evidence="6">The sequence shown here is derived from an EMBL/GenBank/DDBJ whole genome shotgun (WGS) entry which is preliminary data.</text>
</comment>
<feature type="transmembrane region" description="Helical" evidence="5">
    <location>
        <begin position="12"/>
        <end position="30"/>
    </location>
</feature>
<proteinExistence type="inferred from homology"/>
<comment type="similarity">
    <text evidence="2">Belongs to the RmuC family.</text>
</comment>
<sequence length="488" mass="53718">MQVIIGLIENFPALALSGMLLLLLLLLYLISKTSSIEKRASVQVREVRSTVTQRIDEMEVHALKEIKSVIEITQKREAKQIRLELTALTEKTQQMLQGAQVHLEGITDACRQLGANTDVKDALKKLQADTETQGMYLHDQFATIGESIRAQLQDMRDKALVDIAADSRKDRDQLQAAVASMSETVAQAVDRLTAEVDAKLALLENKMDAGIRERWSEALGSIGNLREQLSELSAAGTRMLDFGDNVQALSRILAVRNDTAGLPPARQQLSDLLAQTLPSEHYQLDAPLTNGNKAAALVRFAEPRETVVIDADLPLQTFIDSRAADVSAVVRDEKRVAFGKDVTERIHYVAEQMKGVADVKNTLLFVASEAAFADIHADHRDAVELAISRRIWLVSPTTLLAVLNTANMAIKDYRAQQQLQQISESVSGIMHEAQYFENRLSEVGDQVSAAWRSVRRAESAGSRLVSSVRGITPNTEKLPAANNNVPKS</sequence>
<name>A0ABT7QKC5_9GAMM</name>
<evidence type="ECO:0000256" key="2">
    <source>
        <dbReference type="ARBA" id="ARBA00009840"/>
    </source>
</evidence>
<dbReference type="PANTHER" id="PTHR30563:SF0">
    <property type="entry name" value="DNA RECOMBINATION PROTEIN RMUC"/>
    <property type="match status" value="1"/>
</dbReference>
<keyword evidence="4" id="KW-0233">DNA recombination</keyword>
<evidence type="ECO:0000256" key="1">
    <source>
        <dbReference type="ARBA" id="ARBA00003416"/>
    </source>
</evidence>
<organism evidence="6 7">
    <name type="scientific">Candidatus Doriopsillibacter californiensis</name>
    <dbReference type="NCBI Taxonomy" id="2970740"/>
    <lineage>
        <taxon>Bacteria</taxon>
        <taxon>Pseudomonadati</taxon>
        <taxon>Pseudomonadota</taxon>
        <taxon>Gammaproteobacteria</taxon>
        <taxon>Candidatus Tethybacterales</taxon>
        <taxon>Candidatus Persebacteraceae</taxon>
        <taxon>Candidatus Doriopsillibacter</taxon>
    </lineage>
</organism>
<keyword evidence="5" id="KW-0472">Membrane</keyword>
<gene>
    <name evidence="6" type="ORF">NQX30_01850</name>
</gene>
<keyword evidence="3" id="KW-0175">Coiled coil</keyword>
<comment type="function">
    <text evidence="1">Involved in DNA recombination.</text>
</comment>
<dbReference type="PANTHER" id="PTHR30563">
    <property type="entry name" value="DNA RECOMBINATION PROTEIN RMUC"/>
    <property type="match status" value="1"/>
</dbReference>